<dbReference type="InterPro" id="IPR011856">
    <property type="entry name" value="tRNA_endonuc-like_dom_sf"/>
</dbReference>
<name>A0A6J7VT67_9CAUD</name>
<dbReference type="SUPFAM" id="SSF52980">
    <property type="entry name" value="Restriction endonuclease-like"/>
    <property type="match status" value="1"/>
</dbReference>
<dbReference type="Gene3D" id="3.40.1350.10">
    <property type="match status" value="1"/>
</dbReference>
<dbReference type="InterPro" id="IPR011335">
    <property type="entry name" value="Restrct_endonuc-II-like"/>
</dbReference>
<proteinExistence type="predicted"/>
<accession>A0A6J7VT67</accession>
<reference evidence="1" key="1">
    <citation type="submission" date="2020-05" db="EMBL/GenBank/DDBJ databases">
        <authorList>
            <person name="Chiriac C."/>
            <person name="Salcher M."/>
            <person name="Ghai R."/>
            <person name="Kavagutti S V."/>
        </authorList>
    </citation>
    <scope>NUCLEOTIDE SEQUENCE</scope>
</reference>
<dbReference type="GO" id="GO:0003676">
    <property type="term" value="F:nucleic acid binding"/>
    <property type="evidence" value="ECO:0007669"/>
    <property type="project" value="InterPro"/>
</dbReference>
<protein>
    <recommendedName>
        <fullName evidence="2">Holliday junction resolvase</fullName>
    </recommendedName>
</protein>
<dbReference type="EMBL" id="LR798190">
    <property type="protein sequence ID" value="CAB5079727.1"/>
    <property type="molecule type" value="Genomic_DNA"/>
</dbReference>
<evidence type="ECO:0000313" key="1">
    <source>
        <dbReference type="EMBL" id="CAB5079727.1"/>
    </source>
</evidence>
<evidence type="ECO:0008006" key="2">
    <source>
        <dbReference type="Google" id="ProtNLM"/>
    </source>
</evidence>
<gene>
    <name evidence="1" type="ORF">UFOVP141_47</name>
</gene>
<organism evidence="1">
    <name type="scientific">uncultured Caudovirales phage</name>
    <dbReference type="NCBI Taxonomy" id="2100421"/>
    <lineage>
        <taxon>Viruses</taxon>
        <taxon>Duplodnaviria</taxon>
        <taxon>Heunggongvirae</taxon>
        <taxon>Uroviricota</taxon>
        <taxon>Caudoviricetes</taxon>
        <taxon>Peduoviridae</taxon>
        <taxon>Maltschvirus</taxon>
        <taxon>Maltschvirus maltsch</taxon>
    </lineage>
</organism>
<sequence length="159" mass="17640">MRRQTSAQARMRQRRGAVGQEAALFHLQALGVRGLQEIATPIITKQVGRFRVVVGYRKKVCGDILGRLPGGRSVLVEVKSCEAPKLPWNELQPHQRAHLLEHAKDGGLALVAWHYRFAPMARNVAIFPVDAAPGWSNGHPLPWETALALSVTREQLCRA</sequence>